<gene>
    <name evidence="13" type="ORF">OTU49_013529</name>
</gene>
<dbReference type="Proteomes" id="UP001445076">
    <property type="component" value="Unassembled WGS sequence"/>
</dbReference>
<comment type="caution">
    <text evidence="11">Lacks conserved residue(s) required for the propagation of feature annotation.</text>
</comment>
<evidence type="ECO:0000256" key="12">
    <source>
        <dbReference type="RuleBase" id="RU362106"/>
    </source>
</evidence>
<keyword evidence="3 11" id="KW-0489">Methyltransferase</keyword>
<evidence type="ECO:0000256" key="7">
    <source>
        <dbReference type="ARBA" id="ARBA00022946"/>
    </source>
</evidence>
<evidence type="ECO:0000256" key="2">
    <source>
        <dbReference type="ARBA" id="ARBA00022552"/>
    </source>
</evidence>
<dbReference type="InterPro" id="IPR029063">
    <property type="entry name" value="SAM-dependent_MTases_sf"/>
</dbReference>
<dbReference type="EC" id="2.1.1.-" evidence="12"/>
<feature type="binding site" evidence="11">
    <location>
        <position position="82"/>
    </location>
    <ligand>
        <name>S-adenosyl-L-methionine</name>
        <dbReference type="ChEBI" id="CHEBI:59789"/>
    </ligand>
</feature>
<evidence type="ECO:0000256" key="8">
    <source>
        <dbReference type="ARBA" id="ARBA00023015"/>
    </source>
</evidence>
<dbReference type="GO" id="GO:0005759">
    <property type="term" value="C:mitochondrial matrix"/>
    <property type="evidence" value="ECO:0007669"/>
    <property type="project" value="TreeGrafter"/>
</dbReference>
<keyword evidence="5 11" id="KW-0949">S-adenosyl-L-methionine</keyword>
<comment type="similarity">
    <text evidence="11 12">Belongs to the class I-like SAM-binding methyltransferase superfamily. rRNA adenine N(6)-methyltransferase family.</text>
</comment>
<organism evidence="13 14">
    <name type="scientific">Cherax quadricarinatus</name>
    <name type="common">Australian red claw crayfish</name>
    <dbReference type="NCBI Taxonomy" id="27406"/>
    <lineage>
        <taxon>Eukaryota</taxon>
        <taxon>Metazoa</taxon>
        <taxon>Ecdysozoa</taxon>
        <taxon>Arthropoda</taxon>
        <taxon>Crustacea</taxon>
        <taxon>Multicrustacea</taxon>
        <taxon>Malacostraca</taxon>
        <taxon>Eumalacostraca</taxon>
        <taxon>Eucarida</taxon>
        <taxon>Decapoda</taxon>
        <taxon>Pleocyemata</taxon>
        <taxon>Astacidea</taxon>
        <taxon>Parastacoidea</taxon>
        <taxon>Parastacidae</taxon>
        <taxon>Cherax</taxon>
    </lineage>
</organism>
<evidence type="ECO:0000256" key="4">
    <source>
        <dbReference type="ARBA" id="ARBA00022679"/>
    </source>
</evidence>
<dbReference type="GO" id="GO:0003723">
    <property type="term" value="F:RNA binding"/>
    <property type="evidence" value="ECO:0007669"/>
    <property type="project" value="UniProtKB-UniRule"/>
</dbReference>
<feature type="binding site" evidence="11">
    <location>
        <position position="158"/>
    </location>
    <ligand>
        <name>S-adenosyl-L-methionine</name>
        <dbReference type="ChEBI" id="CHEBI:59789"/>
    </ligand>
</feature>
<feature type="binding site" evidence="11">
    <location>
        <position position="131"/>
    </location>
    <ligand>
        <name>S-adenosyl-L-methionine</name>
        <dbReference type="ChEBI" id="CHEBI:59789"/>
    </ligand>
</feature>
<dbReference type="Gene3D" id="3.40.50.150">
    <property type="entry name" value="Vaccinia Virus protein VP39"/>
    <property type="match status" value="1"/>
</dbReference>
<evidence type="ECO:0000256" key="10">
    <source>
        <dbReference type="ARBA" id="ARBA00023163"/>
    </source>
</evidence>
<evidence type="ECO:0000256" key="11">
    <source>
        <dbReference type="PROSITE-ProRule" id="PRU01026"/>
    </source>
</evidence>
<sequence length="422" mass="49330">MRSKQYSLNSVLYDSKIYNNENIAENNKSELSVHPEVPSIKLETNNIKCKINDKYDNENGKDLFKILRSHLKNVTSGKRQYIMDFDVAEKLVRHLSKDLEKEDVIVECSPGLGVLTRKLLTQTNHNIIAYEPHESLRSSLVDVLGLQYPSRLHIYDLDVQKFYSYYISERRDPGRKLLHKLLYPMCLHGNSGISPVKIVGVIFDMKFFARLVLSFVFQCCFYEDIFPIFYLYIPNRIFDRIVVGSKNFSYHYLSIPFQIYFHLEHLDVASRSGFYPPLRAHGRNTRMAPGSNNMYLIKISPRKELWEMISKDELEKFEFFMNTVSRIKRNDTLLMCLERWIPDCGPQLIKNGLNIFNHPKNLTLEQLLLAYKIFTNLPLYEESPFHNQCIQFAARLGEKDTEVSEHQTVTAANDEKDKLLDS</sequence>
<keyword evidence="10" id="KW-0804">Transcription</keyword>
<accession>A0AAW0Y785</accession>
<keyword evidence="4 11" id="KW-0808">Transferase</keyword>
<comment type="subcellular location">
    <subcellularLocation>
        <location evidence="1">Mitochondrion</location>
    </subcellularLocation>
</comment>
<dbReference type="SUPFAM" id="SSF53335">
    <property type="entry name" value="S-adenosyl-L-methionine-dependent methyltransferases"/>
    <property type="match status" value="1"/>
</dbReference>
<proteinExistence type="inferred from homology"/>
<dbReference type="PROSITE" id="PS51689">
    <property type="entry name" value="SAM_RNA_A_N6_MT"/>
    <property type="match status" value="1"/>
</dbReference>
<protein>
    <recommendedName>
        <fullName evidence="12">rRNA adenine N(6)-methyltransferase</fullName>
        <ecNumber evidence="12">2.1.1.-</ecNumber>
    </recommendedName>
</protein>
<dbReference type="InterPro" id="IPR001737">
    <property type="entry name" value="KsgA/Erm"/>
</dbReference>
<keyword evidence="7" id="KW-0809">Transit peptide</keyword>
<dbReference type="Pfam" id="PF00398">
    <property type="entry name" value="RrnaAD"/>
    <property type="match status" value="1"/>
</dbReference>
<keyword evidence="6 11" id="KW-0694">RNA-binding</keyword>
<evidence type="ECO:0000256" key="5">
    <source>
        <dbReference type="ARBA" id="ARBA00022691"/>
    </source>
</evidence>
<evidence type="ECO:0000256" key="9">
    <source>
        <dbReference type="ARBA" id="ARBA00023128"/>
    </source>
</evidence>
<evidence type="ECO:0000313" key="14">
    <source>
        <dbReference type="Proteomes" id="UP001445076"/>
    </source>
</evidence>
<evidence type="ECO:0000256" key="6">
    <source>
        <dbReference type="ARBA" id="ARBA00022884"/>
    </source>
</evidence>
<dbReference type="EMBL" id="JARKIK010000006">
    <property type="protein sequence ID" value="KAK8751220.1"/>
    <property type="molecule type" value="Genomic_DNA"/>
</dbReference>
<dbReference type="PANTHER" id="PTHR11727:SF13">
    <property type="entry name" value="DIMETHYLADENOSINE TRANSFERASE 2, MITOCHONDRIAL"/>
    <property type="match status" value="1"/>
</dbReference>
<dbReference type="PANTHER" id="PTHR11727">
    <property type="entry name" value="DIMETHYLADENOSINE TRANSFERASE"/>
    <property type="match status" value="1"/>
</dbReference>
<evidence type="ECO:0000256" key="1">
    <source>
        <dbReference type="ARBA" id="ARBA00004173"/>
    </source>
</evidence>
<reference evidence="13 14" key="1">
    <citation type="journal article" date="2024" name="BMC Genomics">
        <title>Genome assembly of redclaw crayfish (Cherax quadricarinatus) provides insights into its immune adaptation and hypoxia tolerance.</title>
        <authorList>
            <person name="Liu Z."/>
            <person name="Zheng J."/>
            <person name="Li H."/>
            <person name="Fang K."/>
            <person name="Wang S."/>
            <person name="He J."/>
            <person name="Zhou D."/>
            <person name="Weng S."/>
            <person name="Chi M."/>
            <person name="Gu Z."/>
            <person name="He J."/>
            <person name="Li F."/>
            <person name="Wang M."/>
        </authorList>
    </citation>
    <scope>NUCLEOTIDE SEQUENCE [LARGE SCALE GENOMIC DNA]</scope>
    <source>
        <strain evidence="13">ZL_2023a</strain>
    </source>
</reference>
<evidence type="ECO:0000313" key="13">
    <source>
        <dbReference type="EMBL" id="KAK8751220.1"/>
    </source>
</evidence>
<keyword evidence="8" id="KW-0805">Transcription regulation</keyword>
<keyword evidence="14" id="KW-1185">Reference proteome</keyword>
<comment type="caution">
    <text evidence="13">The sequence shown here is derived from an EMBL/GenBank/DDBJ whole genome shotgun (WGS) entry which is preliminary data.</text>
</comment>
<dbReference type="AlphaFoldDB" id="A0AAW0Y785"/>
<dbReference type="GO" id="GO:0034246">
    <property type="term" value="F:mitochondrial transcription factor activity"/>
    <property type="evidence" value="ECO:0007669"/>
    <property type="project" value="TreeGrafter"/>
</dbReference>
<evidence type="ECO:0000256" key="3">
    <source>
        <dbReference type="ARBA" id="ARBA00022603"/>
    </source>
</evidence>
<name>A0AAW0Y785_CHEQU</name>
<keyword evidence="9" id="KW-0496">Mitochondrion</keyword>
<dbReference type="GO" id="GO:0006391">
    <property type="term" value="P:transcription initiation at mitochondrial promoter"/>
    <property type="evidence" value="ECO:0007669"/>
    <property type="project" value="TreeGrafter"/>
</dbReference>
<dbReference type="GO" id="GO:0000179">
    <property type="term" value="F:rRNA (adenine-N6,N6-)-dimethyltransferase activity"/>
    <property type="evidence" value="ECO:0007669"/>
    <property type="project" value="UniProtKB-UniRule"/>
</dbReference>
<keyword evidence="2 12" id="KW-0698">rRNA processing</keyword>